<name>A0AAN9W0I5_9ORTH</name>
<dbReference type="EMBL" id="JAZDUA010000134">
    <property type="protein sequence ID" value="KAK7866838.1"/>
    <property type="molecule type" value="Genomic_DNA"/>
</dbReference>
<dbReference type="GO" id="GO:1905168">
    <property type="term" value="P:positive regulation of double-strand break repair via homologous recombination"/>
    <property type="evidence" value="ECO:0007669"/>
    <property type="project" value="TreeGrafter"/>
</dbReference>
<reference evidence="1 2" key="1">
    <citation type="submission" date="2024-03" db="EMBL/GenBank/DDBJ databases">
        <title>The genome assembly and annotation of the cricket Gryllus longicercus Weissman &amp; Gray.</title>
        <authorList>
            <person name="Szrajer S."/>
            <person name="Gray D."/>
            <person name="Ylla G."/>
        </authorList>
    </citation>
    <scope>NUCLEOTIDE SEQUENCE [LARGE SCALE GENOMIC DNA]</scope>
    <source>
        <strain evidence="1">DAG 2021-001</strain>
        <tissue evidence="1">Whole body minus gut</tissue>
    </source>
</reference>
<dbReference type="GO" id="GO:0036297">
    <property type="term" value="P:interstrand cross-link repair"/>
    <property type="evidence" value="ECO:0007669"/>
    <property type="project" value="InterPro"/>
</dbReference>
<dbReference type="InterPro" id="IPR033333">
    <property type="entry name" value="FANCB"/>
</dbReference>
<protein>
    <submittedName>
        <fullName evidence="1">Uncharacterized protein</fullName>
    </submittedName>
</protein>
<sequence>MDFCLRDHVPSMYFEAIACHCHVKAIAFQGVSDIVVVCMSNGTLIEFSDKEVLKTCEIKDCVPENVEFFICYKPFSVFYVVKSKTNVYIVKREKYLKVSHTFSKVKNVVKDDFWKVGSPQIGLWYCDKEVSEHPHFVTDLSDSEPKNEGTSSTDQFSAIYYERLKEVRMKSLQLKQNLEEKRKLRYNCVQQLVKSELEEDLCAQLEDDLHLVTVLGEKNASTSKSQKSGCPRLEMRKVWKKIHNDKWIVGVQVVNKGKM</sequence>
<gene>
    <name evidence="1" type="ORF">R5R35_006015</name>
</gene>
<accession>A0AAN9W0I5</accession>
<dbReference type="Proteomes" id="UP001378592">
    <property type="component" value="Unassembled WGS sequence"/>
</dbReference>
<dbReference type="GO" id="GO:0043240">
    <property type="term" value="C:Fanconi anaemia nuclear complex"/>
    <property type="evidence" value="ECO:0007669"/>
    <property type="project" value="InterPro"/>
</dbReference>
<evidence type="ECO:0000313" key="1">
    <source>
        <dbReference type="EMBL" id="KAK7866838.1"/>
    </source>
</evidence>
<dbReference type="GO" id="GO:2000042">
    <property type="term" value="P:negative regulation of double-strand break repair via homologous recombination"/>
    <property type="evidence" value="ECO:0007669"/>
    <property type="project" value="TreeGrafter"/>
</dbReference>
<dbReference type="GO" id="GO:1990414">
    <property type="term" value="P:replication-born double-strand break repair via sister chromatid exchange"/>
    <property type="evidence" value="ECO:0007669"/>
    <property type="project" value="TreeGrafter"/>
</dbReference>
<evidence type="ECO:0000313" key="2">
    <source>
        <dbReference type="Proteomes" id="UP001378592"/>
    </source>
</evidence>
<dbReference type="AlphaFoldDB" id="A0AAN9W0I5"/>
<dbReference type="PANTHER" id="PTHR28450:SF1">
    <property type="entry name" value="FANCONI ANEMIA GROUP B PROTEIN"/>
    <property type="match status" value="1"/>
</dbReference>
<keyword evidence="2" id="KW-1185">Reference proteome</keyword>
<proteinExistence type="predicted"/>
<comment type="caution">
    <text evidence="1">The sequence shown here is derived from an EMBL/GenBank/DDBJ whole genome shotgun (WGS) entry which is preliminary data.</text>
</comment>
<dbReference type="PANTHER" id="PTHR28450">
    <property type="entry name" value="FANCONI ANEMIA GROUP B PROTEIN"/>
    <property type="match status" value="1"/>
</dbReference>
<organism evidence="1 2">
    <name type="scientific">Gryllus longicercus</name>
    <dbReference type="NCBI Taxonomy" id="2509291"/>
    <lineage>
        <taxon>Eukaryota</taxon>
        <taxon>Metazoa</taxon>
        <taxon>Ecdysozoa</taxon>
        <taxon>Arthropoda</taxon>
        <taxon>Hexapoda</taxon>
        <taxon>Insecta</taxon>
        <taxon>Pterygota</taxon>
        <taxon>Neoptera</taxon>
        <taxon>Polyneoptera</taxon>
        <taxon>Orthoptera</taxon>
        <taxon>Ensifera</taxon>
        <taxon>Gryllidea</taxon>
        <taxon>Grylloidea</taxon>
        <taxon>Gryllidae</taxon>
        <taxon>Gryllinae</taxon>
        <taxon>Gryllus</taxon>
    </lineage>
</organism>